<feature type="region of interest" description="Disordered" evidence="1">
    <location>
        <begin position="307"/>
        <end position="376"/>
    </location>
</feature>
<dbReference type="Gene3D" id="3.40.50.300">
    <property type="entry name" value="P-loop containing nucleotide triphosphate hydrolases"/>
    <property type="match status" value="1"/>
</dbReference>
<feature type="domain" description="CobQ/CobB/MinD/ParA nucleotide binding" evidence="3">
    <location>
        <begin position="651"/>
        <end position="688"/>
    </location>
</feature>
<dbReference type="SUPFAM" id="SSF52540">
    <property type="entry name" value="P-loop containing nucleoside triphosphate hydrolases"/>
    <property type="match status" value="1"/>
</dbReference>
<evidence type="ECO:0000313" key="4">
    <source>
        <dbReference type="EMBL" id="BDZ59062.1"/>
    </source>
</evidence>
<evidence type="ECO:0000256" key="2">
    <source>
        <dbReference type="SAM" id="Phobius"/>
    </source>
</evidence>
<dbReference type="InterPro" id="IPR039498">
    <property type="entry name" value="NTP_transf_5"/>
</dbReference>
<evidence type="ECO:0000259" key="3">
    <source>
        <dbReference type="Pfam" id="PF01656"/>
    </source>
</evidence>
<dbReference type="RefSeq" id="WP_289231256.1">
    <property type="nucleotide sequence ID" value="NZ_AP027735.1"/>
</dbReference>
<dbReference type="EMBL" id="AP027735">
    <property type="protein sequence ID" value="BDZ59062.1"/>
    <property type="molecule type" value="Genomic_DNA"/>
</dbReference>
<sequence>MIEEVPVAVRVRLAHGVAQRLADQHGVDLLHLKGPAADGSLRAPGRQSLDADVLVRPAHVDVLLEALQQRGWARVSGFDEGSAFGHAFNLRHEYLGLLDLHRSWPGFGIDATEAFDRLWRDAGRVELGHVSCPVPSVPAQRFILLLHAARSGGTAVDDQSLTWLDASEEDRAVVRRLAKEFDAEVALAAATGELEQFRHHRDYRLWRHFSERDSNRFDEWAGRFQAARGPRAKARVARAFVSVNPDLLREELGREPTPTDYARANLHRVRTAFSQAGILARRGLRRGEHDLEGPGGCRLARWRRRGLRRARRRRTGPRAVAHGVRRVGRRVGQEHRRGSRRRGEPGPRPNPIHRPRRHSDLSGTAHRGGPAGEHPGSTVTILDVIRLLRRSWLSVAIGLLIGLLVAAAYTLTRPTMYVAESRGVVVAGSTLSVGDTMSGDTVTVSRASMYASLVNTSAVAERASRTLASQGLTSSGTVTATTSAGSPFINVTAQAPTAREAQALANATLSALRYEALRLETFGRTQGRETSEEQMRGMTSINVLAYEPAALPGAPARPGALRNLVIGGLAGALLGGFFAFARRALDARIRSQEQVELLTGKSVLGVVPETKSLKIRKGQASKRVSGAAGEALRQLRTNLRFVSVDAPPRSVVVTSPAPGDGKSTIAAQLARLLAAAGQPVVLIDCDLRRPTQGDQFNVDSAVGVTQVLAGDVPLEDALVESGTRGLQILPAGRIPRTRPSWWGRTPCTRSSIGSRPTTWSSSTRRRCSRSPTAPC</sequence>
<dbReference type="PANTHER" id="PTHR32309">
    <property type="entry name" value="TYROSINE-PROTEIN KINASE"/>
    <property type="match status" value="1"/>
</dbReference>
<feature type="transmembrane region" description="Helical" evidence="2">
    <location>
        <begin position="564"/>
        <end position="581"/>
    </location>
</feature>
<keyword evidence="2" id="KW-0472">Membrane</keyword>
<keyword evidence="2" id="KW-0812">Transmembrane</keyword>
<feature type="compositionally biased region" description="Basic and acidic residues" evidence="1">
    <location>
        <begin position="331"/>
        <end position="345"/>
    </location>
</feature>
<dbReference type="PANTHER" id="PTHR32309:SF13">
    <property type="entry name" value="FERRIC ENTEROBACTIN TRANSPORT PROTEIN FEPE"/>
    <property type="match status" value="1"/>
</dbReference>
<name>A0ABM8HDI8_9MICO</name>
<proteinExistence type="predicted"/>
<feature type="region of interest" description="Disordered" evidence="1">
    <location>
        <begin position="740"/>
        <end position="775"/>
    </location>
</feature>
<dbReference type="Pfam" id="PF14907">
    <property type="entry name" value="NTP_transf_5"/>
    <property type="match status" value="1"/>
</dbReference>
<dbReference type="InterPro" id="IPR002586">
    <property type="entry name" value="CobQ/CobB/MinD/ParA_Nub-bd_dom"/>
</dbReference>
<evidence type="ECO:0000256" key="1">
    <source>
        <dbReference type="SAM" id="MobiDB-lite"/>
    </source>
</evidence>
<keyword evidence="2" id="KW-1133">Transmembrane helix</keyword>
<feature type="compositionally biased region" description="Basic residues" evidence="1">
    <location>
        <begin position="307"/>
        <end position="316"/>
    </location>
</feature>
<dbReference type="InterPro" id="IPR027417">
    <property type="entry name" value="P-loop_NTPase"/>
</dbReference>
<reference evidence="4" key="1">
    <citation type="journal article" date="2014" name="Int. J. Syst. Evol. Microbiol.">
        <title>Complete genome of a new Firmicutes species belonging to the dominant human colonic microbiota ('Ruminococcus bicirculans') reveals two chromosomes and a selective capacity to utilize plant glucans.</title>
        <authorList>
            <consortium name="NISC Comparative Sequencing Program"/>
            <person name="Wegmann U."/>
            <person name="Louis P."/>
            <person name="Goesmann A."/>
            <person name="Henrissat B."/>
            <person name="Duncan S.H."/>
            <person name="Flint H.J."/>
        </authorList>
    </citation>
    <scope>NUCLEOTIDE SEQUENCE</scope>
    <source>
        <strain evidence="4">NBRC 110608</strain>
    </source>
</reference>
<feature type="transmembrane region" description="Helical" evidence="2">
    <location>
        <begin position="392"/>
        <end position="412"/>
    </location>
</feature>
<accession>A0ABM8HDI8</accession>
<gene>
    <name evidence="4" type="ORF">GCM10025872_27190</name>
</gene>
<organism evidence="4">
    <name type="scientific">Barrientosiimonas endolithica</name>
    <dbReference type="NCBI Taxonomy" id="1535208"/>
    <lineage>
        <taxon>Bacteria</taxon>
        <taxon>Bacillati</taxon>
        <taxon>Actinomycetota</taxon>
        <taxon>Actinomycetes</taxon>
        <taxon>Micrococcales</taxon>
        <taxon>Dermacoccaceae</taxon>
        <taxon>Barrientosiimonas</taxon>
    </lineage>
</organism>
<reference evidence="4" key="2">
    <citation type="submission" date="2023-02" db="EMBL/GenBank/DDBJ databases">
        <authorList>
            <person name="Sun Q."/>
            <person name="Mori K."/>
        </authorList>
    </citation>
    <scope>NUCLEOTIDE SEQUENCE</scope>
    <source>
        <strain evidence="4">NBRC 110608</strain>
    </source>
</reference>
<protein>
    <recommendedName>
        <fullName evidence="3">CobQ/CobB/MinD/ParA nucleotide binding domain-containing protein</fullName>
    </recommendedName>
</protein>
<dbReference type="InterPro" id="IPR050445">
    <property type="entry name" value="Bact_polysacc_biosynth/exp"/>
</dbReference>
<dbReference type="Pfam" id="PF01656">
    <property type="entry name" value="CbiA"/>
    <property type="match status" value="1"/>
</dbReference>